<gene>
    <name evidence="1" type="ORF">B5P46_03140</name>
</gene>
<proteinExistence type="predicted"/>
<protein>
    <submittedName>
        <fullName evidence="1">Uncharacterized protein</fullName>
    </submittedName>
</protein>
<dbReference type="EMBL" id="MZMU01000002">
    <property type="protein sequence ID" value="RXT30060.1"/>
    <property type="molecule type" value="Genomic_DNA"/>
</dbReference>
<organism evidence="1 2">
    <name type="scientific">Rhizobium leguminosarum</name>
    <dbReference type="NCBI Taxonomy" id="384"/>
    <lineage>
        <taxon>Bacteria</taxon>
        <taxon>Pseudomonadati</taxon>
        <taxon>Pseudomonadota</taxon>
        <taxon>Alphaproteobacteria</taxon>
        <taxon>Hyphomicrobiales</taxon>
        <taxon>Rhizobiaceae</taxon>
        <taxon>Rhizobium/Agrobacterium group</taxon>
        <taxon>Rhizobium</taxon>
    </lineage>
</organism>
<sequence>MPDVITQIERADTAIIHGLADAGVAIVHDAQGRTGPLAGRLRPIFAGARIAASAVTVSGPRRAPIGRCSCH</sequence>
<comment type="caution">
    <text evidence="1">The sequence shown here is derived from an EMBL/GenBank/DDBJ whole genome shotgun (WGS) entry which is preliminary data.</text>
</comment>
<dbReference type="AlphaFoldDB" id="A0A4V1P377"/>
<accession>A0A4V1P377</accession>
<evidence type="ECO:0000313" key="2">
    <source>
        <dbReference type="Proteomes" id="UP000290767"/>
    </source>
</evidence>
<name>A0A4V1P377_RHILE</name>
<dbReference type="Proteomes" id="UP000290767">
    <property type="component" value="Unassembled WGS sequence"/>
</dbReference>
<reference evidence="1 2" key="1">
    <citation type="submission" date="2017-03" db="EMBL/GenBank/DDBJ databases">
        <authorList>
            <person name="Safronova V.I."/>
            <person name="Sazanova A.L."/>
            <person name="Chirak E.R."/>
        </authorList>
    </citation>
    <scope>NUCLEOTIDE SEQUENCE [LARGE SCALE GENOMIC DNA]</scope>
    <source>
        <strain evidence="1 2">Tri-43</strain>
    </source>
</reference>
<evidence type="ECO:0000313" key="1">
    <source>
        <dbReference type="EMBL" id="RXT30060.1"/>
    </source>
</evidence>
<dbReference type="RefSeq" id="WP_129417427.1">
    <property type="nucleotide sequence ID" value="NZ_MZMU01000002.1"/>
</dbReference>